<keyword evidence="4" id="KW-0479">Metal-binding</keyword>
<evidence type="ECO:0000259" key="9">
    <source>
        <dbReference type="PROSITE" id="PS51873"/>
    </source>
</evidence>
<evidence type="ECO:0000256" key="6">
    <source>
        <dbReference type="ARBA" id="ARBA00022771"/>
    </source>
</evidence>
<comment type="caution">
    <text evidence="10">The sequence shown here is derived from an EMBL/GenBank/DDBJ whole genome shotgun (WGS) entry which is preliminary data.</text>
</comment>
<proteinExistence type="predicted"/>
<dbReference type="Pfam" id="PF22191">
    <property type="entry name" value="IBR_1"/>
    <property type="match status" value="1"/>
</dbReference>
<accession>A0AAE0PHQ6</accession>
<dbReference type="Pfam" id="PF01485">
    <property type="entry name" value="IBR"/>
    <property type="match status" value="1"/>
</dbReference>
<dbReference type="InterPro" id="IPR013083">
    <property type="entry name" value="Znf_RING/FYVE/PHD"/>
</dbReference>
<dbReference type="GO" id="GO:0061630">
    <property type="term" value="F:ubiquitin protein ligase activity"/>
    <property type="evidence" value="ECO:0007669"/>
    <property type="project" value="UniProtKB-EC"/>
</dbReference>
<dbReference type="Gene3D" id="1.20.120.1750">
    <property type="match status" value="1"/>
</dbReference>
<dbReference type="EMBL" id="JAUTDP010000004">
    <property type="protein sequence ID" value="KAK3400231.1"/>
    <property type="molecule type" value="Genomic_DNA"/>
</dbReference>
<dbReference type="AlphaFoldDB" id="A0AAE0PHQ6"/>
<name>A0AAE0PHQ6_SORBR</name>
<evidence type="ECO:0000256" key="7">
    <source>
        <dbReference type="ARBA" id="ARBA00022786"/>
    </source>
</evidence>
<evidence type="ECO:0000256" key="3">
    <source>
        <dbReference type="ARBA" id="ARBA00022679"/>
    </source>
</evidence>
<keyword evidence="11" id="KW-1185">Reference proteome</keyword>
<evidence type="ECO:0000256" key="5">
    <source>
        <dbReference type="ARBA" id="ARBA00022737"/>
    </source>
</evidence>
<reference evidence="10" key="2">
    <citation type="submission" date="2023-07" db="EMBL/GenBank/DDBJ databases">
        <authorList>
            <consortium name="Lawrence Berkeley National Laboratory"/>
            <person name="Haridas S."/>
            <person name="Hensen N."/>
            <person name="Bonometti L."/>
            <person name="Westerberg I."/>
            <person name="Brannstrom I.O."/>
            <person name="Guillou S."/>
            <person name="Cros-Aarteil S."/>
            <person name="Calhoun S."/>
            <person name="Kuo A."/>
            <person name="Mondo S."/>
            <person name="Pangilinan J."/>
            <person name="Riley R."/>
            <person name="LaButti K."/>
            <person name="Andreopoulos B."/>
            <person name="Lipzen A."/>
            <person name="Chen C."/>
            <person name="Yanf M."/>
            <person name="Daum C."/>
            <person name="Ng V."/>
            <person name="Clum A."/>
            <person name="Steindorff A."/>
            <person name="Ohm R."/>
            <person name="Martin F."/>
            <person name="Silar P."/>
            <person name="Natvig D."/>
            <person name="Lalanne C."/>
            <person name="Gautier V."/>
            <person name="Ament-velasquez S.L."/>
            <person name="Kruys A."/>
            <person name="Hutchinson M.I."/>
            <person name="Powell A.J."/>
            <person name="Barry K."/>
            <person name="Miller A.N."/>
            <person name="Grigoriev I.V."/>
            <person name="Debuchy R."/>
            <person name="Gladieux P."/>
            <person name="Thoren M.H."/>
            <person name="Johannesson H."/>
        </authorList>
    </citation>
    <scope>NUCLEOTIDE SEQUENCE</scope>
    <source>
        <strain evidence="10">FGSC 1904</strain>
    </source>
</reference>
<dbReference type="InterPro" id="IPR002867">
    <property type="entry name" value="IBR_dom"/>
</dbReference>
<feature type="domain" description="RING-type" evidence="9">
    <location>
        <begin position="71"/>
        <end position="296"/>
    </location>
</feature>
<comment type="catalytic activity">
    <reaction evidence="1">
        <text>[E2 ubiquitin-conjugating enzyme]-S-ubiquitinyl-L-cysteine + [acceptor protein]-L-lysine = [E2 ubiquitin-conjugating enzyme]-L-cysteine + [acceptor protein]-N(6)-ubiquitinyl-L-lysine.</text>
        <dbReference type="EC" id="2.3.2.31"/>
    </reaction>
</comment>
<dbReference type="EC" id="2.3.2.31" evidence="2"/>
<dbReference type="InterPro" id="IPR044066">
    <property type="entry name" value="TRIAD_supradom"/>
</dbReference>
<evidence type="ECO:0000313" key="10">
    <source>
        <dbReference type="EMBL" id="KAK3400231.1"/>
    </source>
</evidence>
<keyword evidence="5" id="KW-0677">Repeat</keyword>
<evidence type="ECO:0000256" key="1">
    <source>
        <dbReference type="ARBA" id="ARBA00001798"/>
    </source>
</evidence>
<evidence type="ECO:0000256" key="8">
    <source>
        <dbReference type="ARBA" id="ARBA00022833"/>
    </source>
</evidence>
<keyword evidence="7" id="KW-0833">Ubl conjugation pathway</keyword>
<gene>
    <name evidence="10" type="ORF">B0T20DRAFT_496623</name>
</gene>
<keyword evidence="8" id="KW-0862">Zinc</keyword>
<evidence type="ECO:0000256" key="4">
    <source>
        <dbReference type="ARBA" id="ARBA00022723"/>
    </source>
</evidence>
<dbReference type="PANTHER" id="PTHR11685">
    <property type="entry name" value="RBR FAMILY RING FINGER AND IBR DOMAIN-CONTAINING"/>
    <property type="match status" value="1"/>
</dbReference>
<dbReference type="GO" id="GO:0008270">
    <property type="term" value="F:zinc ion binding"/>
    <property type="evidence" value="ECO:0007669"/>
    <property type="project" value="UniProtKB-KW"/>
</dbReference>
<keyword evidence="6" id="KW-0863">Zinc-finger</keyword>
<dbReference type="SMART" id="SM00647">
    <property type="entry name" value="IBR"/>
    <property type="match status" value="2"/>
</dbReference>
<evidence type="ECO:0000313" key="11">
    <source>
        <dbReference type="Proteomes" id="UP001281003"/>
    </source>
</evidence>
<dbReference type="Proteomes" id="UP001281003">
    <property type="component" value="Unassembled WGS sequence"/>
</dbReference>
<reference evidence="10" key="1">
    <citation type="journal article" date="2023" name="Mol. Phylogenet. Evol.">
        <title>Genome-scale phylogeny and comparative genomics of the fungal order Sordariales.</title>
        <authorList>
            <person name="Hensen N."/>
            <person name="Bonometti L."/>
            <person name="Westerberg I."/>
            <person name="Brannstrom I.O."/>
            <person name="Guillou S."/>
            <person name="Cros-Aarteil S."/>
            <person name="Calhoun S."/>
            <person name="Haridas S."/>
            <person name="Kuo A."/>
            <person name="Mondo S."/>
            <person name="Pangilinan J."/>
            <person name="Riley R."/>
            <person name="LaButti K."/>
            <person name="Andreopoulos B."/>
            <person name="Lipzen A."/>
            <person name="Chen C."/>
            <person name="Yan M."/>
            <person name="Daum C."/>
            <person name="Ng V."/>
            <person name="Clum A."/>
            <person name="Steindorff A."/>
            <person name="Ohm R.A."/>
            <person name="Martin F."/>
            <person name="Silar P."/>
            <person name="Natvig D.O."/>
            <person name="Lalanne C."/>
            <person name="Gautier V."/>
            <person name="Ament-Velasquez S.L."/>
            <person name="Kruys A."/>
            <person name="Hutchinson M.I."/>
            <person name="Powell A.J."/>
            <person name="Barry K."/>
            <person name="Miller A.N."/>
            <person name="Grigoriev I.V."/>
            <person name="Debuchy R."/>
            <person name="Gladieux P."/>
            <person name="Hiltunen Thoren M."/>
            <person name="Johannesson H."/>
        </authorList>
    </citation>
    <scope>NUCLEOTIDE SEQUENCE</scope>
    <source>
        <strain evidence="10">FGSC 1904</strain>
    </source>
</reference>
<dbReference type="GO" id="GO:0016567">
    <property type="term" value="P:protein ubiquitination"/>
    <property type="evidence" value="ECO:0007669"/>
    <property type="project" value="InterPro"/>
</dbReference>
<dbReference type="Gene3D" id="3.30.40.10">
    <property type="entry name" value="Zinc/RING finger domain, C3HC4 (zinc finger)"/>
    <property type="match status" value="1"/>
</dbReference>
<evidence type="ECO:0000256" key="2">
    <source>
        <dbReference type="ARBA" id="ARBA00012251"/>
    </source>
</evidence>
<dbReference type="SUPFAM" id="SSF57850">
    <property type="entry name" value="RING/U-box"/>
    <property type="match status" value="3"/>
</dbReference>
<protein>
    <recommendedName>
        <fullName evidence="2">RBR-type E3 ubiquitin transferase</fullName>
        <ecNumber evidence="2">2.3.2.31</ecNumber>
    </recommendedName>
</protein>
<dbReference type="PROSITE" id="PS51873">
    <property type="entry name" value="TRIAD"/>
    <property type="match status" value="1"/>
</dbReference>
<sequence length="305" mass="34972">MSLLYDVCPLGPLTSALSSRNLRGDERYHQGPSWRLLTAYLFPFKLPAMATQPINAQSQTQQLTPPKTEVSQLECLICTEVKTLIDFPSVKLSTNCKHEMRACLQCIRWAIAADLKNKHWQDIGCPDCGRSLDSETIVRYASPETRAKYEKILTRHMLESQEGFRWCAEPGCESGHIHEGGKQQPIMKCPMGHLTCYVHEVQWHKGMSCEEFDIYRKDPSSDAYQQHLRQLEENKKSEEKVAQTSKPCPSCGRNIEKNGGCAHMTCIKCSYQFCWECMADFKEILRTSNDAHRKDCRFHTDNLED</sequence>
<organism evidence="10 11">
    <name type="scientific">Sordaria brevicollis</name>
    <dbReference type="NCBI Taxonomy" id="83679"/>
    <lineage>
        <taxon>Eukaryota</taxon>
        <taxon>Fungi</taxon>
        <taxon>Dikarya</taxon>
        <taxon>Ascomycota</taxon>
        <taxon>Pezizomycotina</taxon>
        <taxon>Sordariomycetes</taxon>
        <taxon>Sordariomycetidae</taxon>
        <taxon>Sordariales</taxon>
        <taxon>Sordariaceae</taxon>
        <taxon>Sordaria</taxon>
    </lineage>
</organism>
<keyword evidence="3" id="KW-0808">Transferase</keyword>
<dbReference type="InterPro" id="IPR031127">
    <property type="entry name" value="E3_UB_ligase_RBR"/>
</dbReference>
<dbReference type="CDD" id="cd20335">
    <property type="entry name" value="BRcat_RBR"/>
    <property type="match status" value="1"/>
</dbReference>